<sequence>MLETKSIALTRQQRTGRWWTPFFWGIMLMIAQSLLVMAAAFVFGLLYVFFKGPLPNQADFLSSNIFFMLNLLSFSVLAGVTLLFCKKVEKRSVQSLGFFKDRFVFHYTAGLGIGFLEILLVVFGCLMLGSLSIKVNDAINWGMIVLLFLGFAVQGWTEEVLCRGFIMNAIASKKGVWFGIIGNSLFFSFLHGMNPGITVLALVNLFIFGVMFSLLFYFSDNIWFVGAAHSVWNFMLGPVLGIEVSGQKISASIFITELSEGKDLINGGSFGLEGGLVCTVVGLGICGVLYYLIKKRADNNHKDGRLFQN</sequence>
<feature type="transmembrane region" description="Helical" evidence="2">
    <location>
        <begin position="138"/>
        <end position="156"/>
    </location>
</feature>
<feature type="transmembrane region" description="Helical" evidence="2">
    <location>
        <begin position="176"/>
        <end position="193"/>
    </location>
</feature>
<keyword evidence="2" id="KW-1133">Transmembrane helix</keyword>
<feature type="transmembrane region" description="Helical" evidence="2">
    <location>
        <begin position="199"/>
        <end position="219"/>
    </location>
</feature>
<dbReference type="Proteomes" id="UP000287605">
    <property type="component" value="Unassembled WGS sequence"/>
</dbReference>
<feature type="transmembrane region" description="Helical" evidence="2">
    <location>
        <begin position="274"/>
        <end position="293"/>
    </location>
</feature>
<feature type="transmembrane region" description="Helical" evidence="2">
    <location>
        <begin position="104"/>
        <end position="132"/>
    </location>
</feature>
<evidence type="ECO:0000256" key="1">
    <source>
        <dbReference type="ARBA" id="ARBA00009067"/>
    </source>
</evidence>
<dbReference type="OrthoDB" id="324900at2"/>
<evidence type="ECO:0000313" key="4">
    <source>
        <dbReference type="EMBL" id="RSU15166.1"/>
    </source>
</evidence>
<comment type="similarity">
    <text evidence="1">Belongs to the UPF0177 family.</text>
</comment>
<name>A0A430B478_9ENTE</name>
<evidence type="ECO:0000256" key="2">
    <source>
        <dbReference type="SAM" id="Phobius"/>
    </source>
</evidence>
<evidence type="ECO:0000313" key="5">
    <source>
        <dbReference type="Proteomes" id="UP000287605"/>
    </source>
</evidence>
<dbReference type="AlphaFoldDB" id="A0A430B478"/>
<dbReference type="EMBL" id="NGKA01000002">
    <property type="protein sequence ID" value="RSU15166.1"/>
    <property type="molecule type" value="Genomic_DNA"/>
</dbReference>
<feature type="transmembrane region" description="Helical" evidence="2">
    <location>
        <begin position="231"/>
        <end position="254"/>
    </location>
</feature>
<dbReference type="PANTHER" id="PTHR39430">
    <property type="entry name" value="MEMBRANE-ASSOCIATED PROTEASE-RELATED"/>
    <property type="match status" value="1"/>
</dbReference>
<feature type="domain" description="CAAX prenyl protease 2/Lysostaphin resistance protein A-like" evidence="3">
    <location>
        <begin position="141"/>
        <end position="235"/>
    </location>
</feature>
<dbReference type="RefSeq" id="WP_126806818.1">
    <property type="nucleotide sequence ID" value="NZ_NGKA01000002.1"/>
</dbReference>
<keyword evidence="2" id="KW-0812">Transmembrane</keyword>
<dbReference type="InterPro" id="IPR003675">
    <property type="entry name" value="Rce1/LyrA-like_dom"/>
</dbReference>
<keyword evidence="5" id="KW-1185">Reference proteome</keyword>
<dbReference type="Pfam" id="PF02517">
    <property type="entry name" value="Rce1-like"/>
    <property type="match status" value="1"/>
</dbReference>
<dbReference type="GO" id="GO:0080120">
    <property type="term" value="P:CAAX-box protein maturation"/>
    <property type="evidence" value="ECO:0007669"/>
    <property type="project" value="UniProtKB-ARBA"/>
</dbReference>
<feature type="transmembrane region" description="Helical" evidence="2">
    <location>
        <begin position="65"/>
        <end position="84"/>
    </location>
</feature>
<proteinExistence type="inferred from homology"/>
<evidence type="ECO:0000259" key="3">
    <source>
        <dbReference type="Pfam" id="PF02517"/>
    </source>
</evidence>
<dbReference type="GO" id="GO:0004175">
    <property type="term" value="F:endopeptidase activity"/>
    <property type="evidence" value="ECO:0007669"/>
    <property type="project" value="UniProtKB-ARBA"/>
</dbReference>
<comment type="caution">
    <text evidence="4">The sequence shown here is derived from an EMBL/GenBank/DDBJ whole genome shotgun (WGS) entry which is preliminary data.</text>
</comment>
<protein>
    <recommendedName>
        <fullName evidence="3">CAAX prenyl protease 2/Lysostaphin resistance protein A-like domain-containing protein</fullName>
    </recommendedName>
</protein>
<reference evidence="4 5" key="1">
    <citation type="submission" date="2017-05" db="EMBL/GenBank/DDBJ databases">
        <title>Vagococcus spp. assemblies.</title>
        <authorList>
            <person name="Gulvik C.A."/>
        </authorList>
    </citation>
    <scope>NUCLEOTIDE SEQUENCE [LARGE SCALE GENOMIC DNA]</scope>
    <source>
        <strain evidence="4 5">CCUG 51432</strain>
    </source>
</reference>
<gene>
    <name evidence="4" type="ORF">CBF29_02195</name>
</gene>
<accession>A0A430B478</accession>
<keyword evidence="2" id="KW-0472">Membrane</keyword>
<feature type="transmembrane region" description="Helical" evidence="2">
    <location>
        <begin position="21"/>
        <end position="50"/>
    </location>
</feature>
<organism evidence="4 5">
    <name type="scientific">Vagococcus elongatus</name>
    <dbReference type="NCBI Taxonomy" id="180344"/>
    <lineage>
        <taxon>Bacteria</taxon>
        <taxon>Bacillati</taxon>
        <taxon>Bacillota</taxon>
        <taxon>Bacilli</taxon>
        <taxon>Lactobacillales</taxon>
        <taxon>Enterococcaceae</taxon>
        <taxon>Vagococcus</taxon>
    </lineage>
</organism>
<dbReference type="PANTHER" id="PTHR39430:SF1">
    <property type="entry name" value="PROTEASE"/>
    <property type="match status" value="1"/>
</dbReference>